<evidence type="ECO:0000256" key="4">
    <source>
        <dbReference type="ARBA" id="ARBA00022670"/>
    </source>
</evidence>
<dbReference type="Gene3D" id="3.10.250.10">
    <property type="entry name" value="SRCR-like domain"/>
    <property type="match status" value="1"/>
</dbReference>
<feature type="domain" description="SRCR" evidence="15">
    <location>
        <begin position="117"/>
        <end position="217"/>
    </location>
</feature>
<comment type="similarity">
    <text evidence="2">Belongs to the peptidase S1 family. Snake venom subfamily.</text>
</comment>
<dbReference type="SUPFAM" id="SSF100895">
    <property type="entry name" value="Kazal-type serine protease inhibitors"/>
    <property type="match status" value="1"/>
</dbReference>
<evidence type="ECO:0008006" key="19">
    <source>
        <dbReference type="Google" id="ProtNLM"/>
    </source>
</evidence>
<dbReference type="InterPro" id="IPR036055">
    <property type="entry name" value="LDL_receptor-like_sf"/>
</dbReference>
<feature type="disulfide bond" evidence="12">
    <location>
        <begin position="243"/>
        <end position="261"/>
    </location>
</feature>
<evidence type="ECO:0000313" key="18">
    <source>
        <dbReference type="Proteomes" id="UP000826234"/>
    </source>
</evidence>
<dbReference type="InterPro" id="IPR048722">
    <property type="entry name" value="CFAI_FIMAC_N"/>
</dbReference>
<dbReference type="SMART" id="SM00192">
    <property type="entry name" value="LDLa"/>
    <property type="match status" value="1"/>
</dbReference>
<dbReference type="InterPro" id="IPR048719">
    <property type="entry name" value="CFAI_KAZAL"/>
</dbReference>
<dbReference type="Pfam" id="PF00530">
    <property type="entry name" value="SRCR"/>
    <property type="match status" value="1"/>
</dbReference>
<keyword evidence="9" id="KW-0391">Immunity</keyword>
<dbReference type="Gene3D" id="3.30.60.30">
    <property type="match status" value="1"/>
</dbReference>
<dbReference type="InterPro" id="IPR001314">
    <property type="entry name" value="Peptidase_S1A"/>
</dbReference>
<keyword evidence="8" id="KW-0720">Serine protease</keyword>
<evidence type="ECO:0000256" key="7">
    <source>
        <dbReference type="ARBA" id="ARBA00022801"/>
    </source>
</evidence>
<proteinExistence type="inferred from homology"/>
<dbReference type="InterPro" id="IPR002172">
    <property type="entry name" value="LDrepeatLR_classA_rpt"/>
</dbReference>
<dbReference type="CDD" id="cd00112">
    <property type="entry name" value="LDLa"/>
    <property type="match status" value="1"/>
</dbReference>
<reference evidence="17 18" key="1">
    <citation type="journal article" date="2022" name="Gigascience">
        <title>A chromosome-level genome assembly and annotation of the desert horned lizard, Phrynosoma platyrhinos, provides insight into chromosomal rearrangements among reptiles.</title>
        <authorList>
            <person name="Koochekian N."/>
            <person name="Ascanio A."/>
            <person name="Farleigh K."/>
            <person name="Card D.C."/>
            <person name="Schield D.R."/>
            <person name="Castoe T.A."/>
            <person name="Jezkova T."/>
        </authorList>
    </citation>
    <scope>NUCLEOTIDE SEQUENCE [LARGE SCALE GENOMIC DNA]</scope>
    <source>
        <strain evidence="17">NK-2021</strain>
    </source>
</reference>
<protein>
    <recommendedName>
        <fullName evidence="19">Complement factor I</fullName>
    </recommendedName>
</protein>
<dbReference type="InterPro" id="IPR036058">
    <property type="entry name" value="Kazal_dom_sf"/>
</dbReference>
<evidence type="ECO:0000256" key="11">
    <source>
        <dbReference type="ARBA" id="ARBA00023180"/>
    </source>
</evidence>
<evidence type="ECO:0000259" key="14">
    <source>
        <dbReference type="PROSITE" id="PS50240"/>
    </source>
</evidence>
<dbReference type="PROSITE" id="PS50287">
    <property type="entry name" value="SRCR_2"/>
    <property type="match status" value="1"/>
</dbReference>
<dbReference type="PRINTS" id="PR00722">
    <property type="entry name" value="CHYMOTRYPSIN"/>
</dbReference>
<evidence type="ECO:0000313" key="17">
    <source>
        <dbReference type="EMBL" id="KAH0615924.1"/>
    </source>
</evidence>
<dbReference type="Proteomes" id="UP000826234">
    <property type="component" value="Unassembled WGS sequence"/>
</dbReference>
<dbReference type="PROSITE" id="PS50240">
    <property type="entry name" value="TRYPSIN_DOM"/>
    <property type="match status" value="1"/>
</dbReference>
<dbReference type="Pfam" id="PF21287">
    <property type="entry name" value="Kazal_CFAI"/>
    <property type="match status" value="1"/>
</dbReference>
<comment type="caution">
    <text evidence="17">The sequence shown here is derived from an EMBL/GenBank/DDBJ whole genome shotgun (WGS) entry which is preliminary data.</text>
</comment>
<dbReference type="SMART" id="SM00057">
    <property type="entry name" value="FIMAC"/>
    <property type="match status" value="1"/>
</dbReference>
<gene>
    <name evidence="17" type="ORF">JD844_026565</name>
</gene>
<evidence type="ECO:0000256" key="8">
    <source>
        <dbReference type="ARBA" id="ARBA00022825"/>
    </source>
</evidence>
<feature type="domain" description="Kazal-like" evidence="16">
    <location>
        <begin position="65"/>
        <end position="113"/>
    </location>
</feature>
<dbReference type="SMART" id="SM00202">
    <property type="entry name" value="SR"/>
    <property type="match status" value="1"/>
</dbReference>
<dbReference type="InterPro" id="IPR036772">
    <property type="entry name" value="SRCR-like_dom_sf"/>
</dbReference>
<dbReference type="InterPro" id="IPR009003">
    <property type="entry name" value="Peptidase_S1_PA"/>
</dbReference>
<dbReference type="Pfam" id="PF00057">
    <property type="entry name" value="Ldl_recept_a"/>
    <property type="match status" value="1"/>
</dbReference>
<dbReference type="SMART" id="SM00020">
    <property type="entry name" value="Tryp_SPc"/>
    <property type="match status" value="1"/>
</dbReference>
<dbReference type="PANTHER" id="PTHR24253">
    <property type="entry name" value="TRANSMEMBRANE PROTEASE SERINE"/>
    <property type="match status" value="1"/>
</dbReference>
<evidence type="ECO:0000256" key="12">
    <source>
        <dbReference type="PROSITE-ProRule" id="PRU00124"/>
    </source>
</evidence>
<dbReference type="PROSITE" id="PS01209">
    <property type="entry name" value="LDLRA_1"/>
    <property type="match status" value="1"/>
</dbReference>
<dbReference type="InterPro" id="IPR002350">
    <property type="entry name" value="Kazal_dom"/>
</dbReference>
<dbReference type="Pfam" id="PF00089">
    <property type="entry name" value="Trypsin"/>
    <property type="match status" value="1"/>
</dbReference>
<evidence type="ECO:0000256" key="9">
    <source>
        <dbReference type="ARBA" id="ARBA00022859"/>
    </source>
</evidence>
<keyword evidence="7" id="KW-0378">Hydrolase</keyword>
<evidence type="ECO:0000256" key="2">
    <source>
        <dbReference type="ARBA" id="ARBA00009228"/>
    </source>
</evidence>
<comment type="subcellular location">
    <subcellularLocation>
        <location evidence="1">Secreted</location>
    </subcellularLocation>
</comment>
<evidence type="ECO:0000259" key="16">
    <source>
        <dbReference type="PROSITE" id="PS51465"/>
    </source>
</evidence>
<dbReference type="InterPro" id="IPR023415">
    <property type="entry name" value="LDLR_class-A_CS"/>
</dbReference>
<keyword evidence="10 13" id="KW-1015">Disulfide bond</keyword>
<dbReference type="SUPFAM" id="SSF56487">
    <property type="entry name" value="SRCR-like"/>
    <property type="match status" value="1"/>
</dbReference>
<keyword evidence="11" id="KW-0325">Glycoprotein</keyword>
<dbReference type="PANTHER" id="PTHR24253:SF91">
    <property type="entry name" value="COMPLEMENT FACTOR I"/>
    <property type="match status" value="1"/>
</dbReference>
<keyword evidence="4" id="KW-0645">Protease</keyword>
<dbReference type="InterPro" id="IPR001190">
    <property type="entry name" value="SRCR"/>
</dbReference>
<dbReference type="CDD" id="cd00104">
    <property type="entry name" value="KAZAL_FS"/>
    <property type="match status" value="1"/>
</dbReference>
<dbReference type="PROSITE" id="PS50068">
    <property type="entry name" value="LDLRA_2"/>
    <property type="match status" value="1"/>
</dbReference>
<evidence type="ECO:0000256" key="5">
    <source>
        <dbReference type="ARBA" id="ARBA00022729"/>
    </source>
</evidence>
<name>A0ABQ7SF05_PHRPL</name>
<organism evidence="17 18">
    <name type="scientific">Phrynosoma platyrhinos</name>
    <name type="common">Desert horned lizard</name>
    <dbReference type="NCBI Taxonomy" id="52577"/>
    <lineage>
        <taxon>Eukaryota</taxon>
        <taxon>Metazoa</taxon>
        <taxon>Chordata</taxon>
        <taxon>Craniata</taxon>
        <taxon>Vertebrata</taxon>
        <taxon>Euteleostomi</taxon>
        <taxon>Lepidosauria</taxon>
        <taxon>Squamata</taxon>
        <taxon>Bifurcata</taxon>
        <taxon>Unidentata</taxon>
        <taxon>Episquamata</taxon>
        <taxon>Toxicofera</taxon>
        <taxon>Iguania</taxon>
        <taxon>Phrynosomatidae</taxon>
        <taxon>Phrynosomatinae</taxon>
        <taxon>Phrynosoma</taxon>
    </lineage>
</organism>
<feature type="disulfide bond" evidence="13">
    <location>
        <begin position="189"/>
        <end position="199"/>
    </location>
</feature>
<keyword evidence="18" id="KW-1185">Reference proteome</keyword>
<dbReference type="EMBL" id="JAIPUX010005290">
    <property type="protein sequence ID" value="KAH0615924.1"/>
    <property type="molecule type" value="Genomic_DNA"/>
</dbReference>
<dbReference type="CDD" id="cd00190">
    <property type="entry name" value="Tryp_SPc"/>
    <property type="match status" value="1"/>
</dbReference>
<feature type="domain" description="Peptidase S1" evidence="14">
    <location>
        <begin position="313"/>
        <end position="533"/>
    </location>
</feature>
<evidence type="ECO:0000256" key="10">
    <source>
        <dbReference type="ARBA" id="ARBA00023157"/>
    </source>
</evidence>
<dbReference type="InterPro" id="IPR003884">
    <property type="entry name" value="FacI_MAC"/>
</dbReference>
<accession>A0ABQ7SF05</accession>
<dbReference type="Gene3D" id="4.10.400.10">
    <property type="entry name" value="Low-density Lipoprotein Receptor"/>
    <property type="match status" value="1"/>
</dbReference>
<sequence>MEVLAMTTAAAALSPLEADKSLGSLHRAKQETYLIEECVSKNYTQKSCEKVFCQPWQKCVQGSCLCKLPYQCPKNGTIVCTSNGKTFRTYCHLKSYECQHKRSKFLHRGNCNIQDNFQIFLGPENATSEGTIQVEVNSSQKMFICGNGWSMNEANVACRHIGFPEGADLLDLVDPDGASHPLECLKATCRGIETSLAECTFTKQDWNNQKLAKVVCHTQLKAIPFYKLDDIFPVACRGETFHCMSDVCIPNKYLCNNEMDCLTGEDESHQLCKPIHFNYMWLDSEQTSCIHSVLTEWRKTEENDPCLLFVQDEFPWQVAISDEERITCGGTYIGDCWILTAASCVRPAHPELYRVFTGLRDMLRINEGIDIFKLKRVIVHEKFNSQTYENNIALLEMKPEYMGKCSPYSSVPACIPWSQYMFKDGQQCKVSGYGRDENLIKQFQLKWGSVYLIGNCSEIYKEHFHNGMECAGTADGSVDTCAKDAGGPLVCFDSNNVGYVWGIASSEHCGKKGQPGIYTKVANYFDWISYHTGRSLISRYNV</sequence>
<keyword evidence="5" id="KW-0732">Signal</keyword>
<evidence type="ECO:0000256" key="3">
    <source>
        <dbReference type="ARBA" id="ARBA00022525"/>
    </source>
</evidence>
<dbReference type="SUPFAM" id="SSF57424">
    <property type="entry name" value="LDL receptor-like module"/>
    <property type="match status" value="1"/>
</dbReference>
<dbReference type="Gene3D" id="2.40.10.10">
    <property type="entry name" value="Trypsin-like serine proteases"/>
    <property type="match status" value="1"/>
</dbReference>
<dbReference type="InterPro" id="IPR043504">
    <property type="entry name" value="Peptidase_S1_PA_chymotrypsin"/>
</dbReference>
<comment type="caution">
    <text evidence="13">Lacks conserved residue(s) required for the propagation of feature annotation.</text>
</comment>
<keyword evidence="3" id="KW-0964">Secreted</keyword>
<evidence type="ECO:0000256" key="13">
    <source>
        <dbReference type="PROSITE-ProRule" id="PRU00196"/>
    </source>
</evidence>
<evidence type="ECO:0000256" key="1">
    <source>
        <dbReference type="ARBA" id="ARBA00004613"/>
    </source>
</evidence>
<evidence type="ECO:0000256" key="6">
    <source>
        <dbReference type="ARBA" id="ARBA00022737"/>
    </source>
</evidence>
<keyword evidence="6" id="KW-0677">Repeat</keyword>
<dbReference type="Pfam" id="PF21286">
    <property type="entry name" value="CFAI_FIMAC_N"/>
    <property type="match status" value="1"/>
</dbReference>
<dbReference type="PROSITE" id="PS51465">
    <property type="entry name" value="KAZAL_2"/>
    <property type="match status" value="1"/>
</dbReference>
<feature type="disulfide bond" evidence="12">
    <location>
        <begin position="236"/>
        <end position="248"/>
    </location>
</feature>
<evidence type="ECO:0000259" key="15">
    <source>
        <dbReference type="PROSITE" id="PS50287"/>
    </source>
</evidence>
<dbReference type="SUPFAM" id="SSF50494">
    <property type="entry name" value="Trypsin-like serine proteases"/>
    <property type="match status" value="1"/>
</dbReference>
<dbReference type="InterPro" id="IPR001254">
    <property type="entry name" value="Trypsin_dom"/>
</dbReference>